<evidence type="ECO:0000256" key="4">
    <source>
        <dbReference type="ARBA" id="ARBA00022692"/>
    </source>
</evidence>
<dbReference type="CDD" id="cd18548">
    <property type="entry name" value="ABC_6TM_Tm287_like"/>
    <property type="match status" value="1"/>
</dbReference>
<name>A0AAW5K7N6_9FIRM</name>
<reference evidence="12" key="1">
    <citation type="submission" date="2022-06" db="EMBL/GenBank/DDBJ databases">
        <title>Isolation of gut microbiota from human fecal samples.</title>
        <authorList>
            <person name="Pamer E.G."/>
            <person name="Barat B."/>
            <person name="Waligurski E."/>
            <person name="Medina S."/>
            <person name="Paddock L."/>
            <person name="Mostad J."/>
        </authorList>
    </citation>
    <scope>NUCLEOTIDE SEQUENCE</scope>
    <source>
        <strain evidence="12">DFI.7.96</strain>
    </source>
</reference>
<accession>A0AAW5K7N6</accession>
<dbReference type="EMBL" id="JANGAB010000001">
    <property type="protein sequence ID" value="MCQ4948143.1"/>
    <property type="molecule type" value="Genomic_DNA"/>
</dbReference>
<evidence type="ECO:0000256" key="7">
    <source>
        <dbReference type="ARBA" id="ARBA00022989"/>
    </source>
</evidence>
<evidence type="ECO:0000313" key="13">
    <source>
        <dbReference type="Proteomes" id="UP001205063"/>
    </source>
</evidence>
<dbReference type="PANTHER" id="PTHR43394">
    <property type="entry name" value="ATP-DEPENDENT PERMEASE MDL1, MITOCHONDRIAL"/>
    <property type="match status" value="1"/>
</dbReference>
<comment type="caution">
    <text evidence="12">The sequence shown here is derived from an EMBL/GenBank/DDBJ whole genome shotgun (WGS) entry which is preliminary data.</text>
</comment>
<evidence type="ECO:0000256" key="5">
    <source>
        <dbReference type="ARBA" id="ARBA00022741"/>
    </source>
</evidence>
<dbReference type="GO" id="GO:0005886">
    <property type="term" value="C:plasma membrane"/>
    <property type="evidence" value="ECO:0007669"/>
    <property type="project" value="UniProtKB-SubCell"/>
</dbReference>
<dbReference type="InterPro" id="IPR003439">
    <property type="entry name" value="ABC_transporter-like_ATP-bd"/>
</dbReference>
<keyword evidence="3" id="KW-1003">Cell membrane</keyword>
<feature type="domain" description="ABC transporter" evidence="10">
    <location>
        <begin position="333"/>
        <end position="568"/>
    </location>
</feature>
<keyword evidence="2" id="KW-0813">Transport</keyword>
<dbReference type="FunFam" id="3.40.50.300:FF:000854">
    <property type="entry name" value="Multidrug ABC transporter ATP-binding protein"/>
    <property type="match status" value="1"/>
</dbReference>
<feature type="domain" description="ABC transmembrane type-1" evidence="11">
    <location>
        <begin position="16"/>
        <end position="298"/>
    </location>
</feature>
<feature type="transmembrane region" description="Helical" evidence="9">
    <location>
        <begin position="15"/>
        <end position="40"/>
    </location>
</feature>
<dbReference type="AlphaFoldDB" id="A0AAW5K7N6"/>
<keyword evidence="7 9" id="KW-1133">Transmembrane helix</keyword>
<evidence type="ECO:0000256" key="6">
    <source>
        <dbReference type="ARBA" id="ARBA00022840"/>
    </source>
</evidence>
<evidence type="ECO:0000256" key="2">
    <source>
        <dbReference type="ARBA" id="ARBA00022448"/>
    </source>
</evidence>
<evidence type="ECO:0000256" key="9">
    <source>
        <dbReference type="SAM" id="Phobius"/>
    </source>
</evidence>
<dbReference type="RefSeq" id="WP_256135114.1">
    <property type="nucleotide sequence ID" value="NZ_JANGAB010000001.1"/>
</dbReference>
<gene>
    <name evidence="12" type="ORF">NE646_00460</name>
</gene>
<feature type="transmembrane region" description="Helical" evidence="9">
    <location>
        <begin position="130"/>
        <end position="150"/>
    </location>
</feature>
<sequence>MGNVKQFFLRHRGKVALALALLLGQVVGTLLIPALVAGIVDRGILQGDMGAVYRIGAQMLGVTALSTGIAAAGSWVTSDLSALFGLEMRSLLLQKSQQLSVQQFDAVGVSSMITRTTSDIINLQRTMGMVLQMVVPAPILVVVSVVMTAAISPVMVAIQLGFMAVLLVLTAAILKKSNALSRSIQTKLDRINRVVREMVTGVRVIRAFGNEQYEEERSGAAYGDYAGHMIRLNRLFAVVNPVVWLLMGGLMAVVLGVGGALSLGGGMAVGQITAVAEYSTLTMAYLIMAASVLTALPKARSCLDRLRALLDTEPAVCDRNILPTAVLPVSAAVEFEQVTFFYEGAEEPVIRDLSFSLKPGQTTAVIGSTGSGKSTLADLLLRLHDVQSGRILLGGVDLRDLPQSDLRERIGCVPQKAFLFGGTIAENLRMGRAGASDELLWEALRIAQAEAFVKQLPLRLEAPVAQGGTNFSGGQRQRLAIARALVKRADILLFDDSFSALDGRTDAALRRALRQSVTAPAKLIIAQRVSTVLDADQILVLDQGRLVGRGTHWELLERCPTYREIAESQMQREEGWPDGTK</sequence>
<dbReference type="GO" id="GO:0005524">
    <property type="term" value="F:ATP binding"/>
    <property type="evidence" value="ECO:0007669"/>
    <property type="project" value="UniProtKB-KW"/>
</dbReference>
<dbReference type="Gene3D" id="3.40.50.300">
    <property type="entry name" value="P-loop containing nucleotide triphosphate hydrolases"/>
    <property type="match status" value="1"/>
</dbReference>
<dbReference type="Pfam" id="PF00005">
    <property type="entry name" value="ABC_tran"/>
    <property type="match status" value="1"/>
</dbReference>
<dbReference type="InterPro" id="IPR011527">
    <property type="entry name" value="ABC1_TM_dom"/>
</dbReference>
<dbReference type="InterPro" id="IPR017871">
    <property type="entry name" value="ABC_transporter-like_CS"/>
</dbReference>
<dbReference type="Gene3D" id="1.20.1560.10">
    <property type="entry name" value="ABC transporter type 1, transmembrane domain"/>
    <property type="match status" value="1"/>
</dbReference>
<dbReference type="SUPFAM" id="SSF52540">
    <property type="entry name" value="P-loop containing nucleoside triphosphate hydrolases"/>
    <property type="match status" value="1"/>
</dbReference>
<keyword evidence="5" id="KW-0547">Nucleotide-binding</keyword>
<evidence type="ECO:0000259" key="11">
    <source>
        <dbReference type="PROSITE" id="PS50929"/>
    </source>
</evidence>
<feature type="transmembrane region" description="Helical" evidence="9">
    <location>
        <begin position="278"/>
        <end position="297"/>
    </location>
</feature>
<keyword evidence="4 9" id="KW-0812">Transmembrane</keyword>
<dbReference type="PROSITE" id="PS50929">
    <property type="entry name" value="ABC_TM1F"/>
    <property type="match status" value="1"/>
</dbReference>
<protein>
    <submittedName>
        <fullName evidence="12">ABC transporter ATP-binding protein/permease</fullName>
    </submittedName>
</protein>
<evidence type="ECO:0000256" key="1">
    <source>
        <dbReference type="ARBA" id="ARBA00004651"/>
    </source>
</evidence>
<keyword evidence="8 9" id="KW-0472">Membrane</keyword>
<dbReference type="PANTHER" id="PTHR43394:SF1">
    <property type="entry name" value="ATP-BINDING CASSETTE SUB-FAMILY B MEMBER 10, MITOCHONDRIAL"/>
    <property type="match status" value="1"/>
</dbReference>
<dbReference type="PROSITE" id="PS00211">
    <property type="entry name" value="ABC_TRANSPORTER_1"/>
    <property type="match status" value="1"/>
</dbReference>
<dbReference type="InterPro" id="IPR003593">
    <property type="entry name" value="AAA+_ATPase"/>
</dbReference>
<feature type="transmembrane region" description="Helical" evidence="9">
    <location>
        <begin position="60"/>
        <end position="86"/>
    </location>
</feature>
<comment type="subcellular location">
    <subcellularLocation>
        <location evidence="1">Cell membrane</location>
        <topology evidence="1">Multi-pass membrane protein</topology>
    </subcellularLocation>
</comment>
<dbReference type="GO" id="GO:0015421">
    <property type="term" value="F:ABC-type oligopeptide transporter activity"/>
    <property type="evidence" value="ECO:0007669"/>
    <property type="project" value="TreeGrafter"/>
</dbReference>
<evidence type="ECO:0000259" key="10">
    <source>
        <dbReference type="PROSITE" id="PS50893"/>
    </source>
</evidence>
<dbReference type="InterPro" id="IPR036640">
    <property type="entry name" value="ABC1_TM_sf"/>
</dbReference>
<dbReference type="InterPro" id="IPR027417">
    <property type="entry name" value="P-loop_NTPase"/>
</dbReference>
<organism evidence="12 13">
    <name type="scientific">Bittarella massiliensis</name>
    <name type="common">ex Durand et al. 2017</name>
    <dbReference type="NCBI Taxonomy" id="1720313"/>
    <lineage>
        <taxon>Bacteria</taxon>
        <taxon>Bacillati</taxon>
        <taxon>Bacillota</taxon>
        <taxon>Clostridia</taxon>
        <taxon>Eubacteriales</taxon>
        <taxon>Oscillospiraceae</taxon>
        <taxon>Bittarella (ex Durand et al. 2017)</taxon>
    </lineage>
</organism>
<dbReference type="PROSITE" id="PS50893">
    <property type="entry name" value="ABC_TRANSPORTER_2"/>
    <property type="match status" value="1"/>
</dbReference>
<dbReference type="GO" id="GO:0016887">
    <property type="term" value="F:ATP hydrolysis activity"/>
    <property type="evidence" value="ECO:0007669"/>
    <property type="project" value="InterPro"/>
</dbReference>
<dbReference type="SMART" id="SM00382">
    <property type="entry name" value="AAA"/>
    <property type="match status" value="1"/>
</dbReference>
<proteinExistence type="predicted"/>
<dbReference type="InterPro" id="IPR039421">
    <property type="entry name" value="Type_1_exporter"/>
</dbReference>
<keyword evidence="6 12" id="KW-0067">ATP-binding</keyword>
<evidence type="ECO:0000256" key="8">
    <source>
        <dbReference type="ARBA" id="ARBA00023136"/>
    </source>
</evidence>
<feature type="transmembrane region" description="Helical" evidence="9">
    <location>
        <begin position="235"/>
        <end position="258"/>
    </location>
</feature>
<dbReference type="Pfam" id="PF00664">
    <property type="entry name" value="ABC_membrane"/>
    <property type="match status" value="1"/>
</dbReference>
<evidence type="ECO:0000256" key="3">
    <source>
        <dbReference type="ARBA" id="ARBA00022475"/>
    </source>
</evidence>
<feature type="transmembrane region" description="Helical" evidence="9">
    <location>
        <begin position="156"/>
        <end position="174"/>
    </location>
</feature>
<dbReference type="Proteomes" id="UP001205063">
    <property type="component" value="Unassembled WGS sequence"/>
</dbReference>
<dbReference type="SUPFAM" id="SSF90123">
    <property type="entry name" value="ABC transporter transmembrane region"/>
    <property type="match status" value="1"/>
</dbReference>
<evidence type="ECO:0000313" key="12">
    <source>
        <dbReference type="EMBL" id="MCQ4948143.1"/>
    </source>
</evidence>